<dbReference type="GO" id="GO:0005743">
    <property type="term" value="C:mitochondrial inner membrane"/>
    <property type="evidence" value="ECO:0007669"/>
    <property type="project" value="UniProtKB-SubCell"/>
</dbReference>
<dbReference type="Proteomes" id="UP000265200">
    <property type="component" value="Chromosome 6"/>
</dbReference>
<dbReference type="UniPathway" id="UPA00705"/>
<dbReference type="InterPro" id="IPR036548">
    <property type="entry name" value="Cyt_c_oxidase_su8_sf"/>
</dbReference>
<evidence type="ECO:0000256" key="3">
    <source>
        <dbReference type="ARBA" id="ARBA00010117"/>
    </source>
</evidence>
<dbReference type="AlphaFoldDB" id="A0A3P9JS85"/>
<evidence type="ECO:0000256" key="2">
    <source>
        <dbReference type="ARBA" id="ARBA00004673"/>
    </source>
</evidence>
<dbReference type="PANTHER" id="PTHR16717:SF6">
    <property type="entry name" value="CYTOCHROME C OXIDASE SUBUNIT 8B"/>
    <property type="match status" value="1"/>
</dbReference>
<dbReference type="FunFam" id="4.10.81.10:FF:000001">
    <property type="entry name" value="Cytochrome c oxidase subunit 8B, mitochondrial"/>
    <property type="match status" value="1"/>
</dbReference>
<comment type="similarity">
    <text evidence="3">Belongs to the cytochrome c oxidase VIII family.</text>
</comment>
<dbReference type="Pfam" id="PF02285">
    <property type="entry name" value="COX8"/>
    <property type="match status" value="1"/>
</dbReference>
<evidence type="ECO:0000256" key="7">
    <source>
        <dbReference type="ARBA" id="ARBA00022989"/>
    </source>
</evidence>
<evidence type="ECO:0000313" key="12">
    <source>
        <dbReference type="Ensembl" id="ENSORLP00015035009.1"/>
    </source>
</evidence>
<keyword evidence="6" id="KW-0809">Transit peptide</keyword>
<keyword evidence="4 11" id="KW-0812">Transmembrane</keyword>
<evidence type="ECO:0000256" key="4">
    <source>
        <dbReference type="ARBA" id="ARBA00022692"/>
    </source>
</evidence>
<dbReference type="SUPFAM" id="SSF81431">
    <property type="entry name" value="Mitochondrial cytochrome c oxidase subunit VIIIb (aka IX)"/>
    <property type="match status" value="1"/>
</dbReference>
<comment type="subcellular location">
    <subcellularLocation>
        <location evidence="1">Mitochondrion inner membrane</location>
        <topology evidence="1">Single-pass membrane protein</topology>
    </subcellularLocation>
</comment>
<comment type="pathway">
    <text evidence="2">Energy metabolism; oxidative phosphorylation.</text>
</comment>
<evidence type="ECO:0000256" key="10">
    <source>
        <dbReference type="SAM" id="MobiDB-lite"/>
    </source>
</evidence>
<feature type="transmembrane region" description="Helical" evidence="11">
    <location>
        <begin position="39"/>
        <end position="58"/>
    </location>
</feature>
<evidence type="ECO:0000256" key="6">
    <source>
        <dbReference type="ARBA" id="ARBA00022946"/>
    </source>
</evidence>
<feature type="region of interest" description="Disordered" evidence="10">
    <location>
        <begin position="68"/>
        <end position="89"/>
    </location>
</feature>
<reference evidence="12 13" key="2">
    <citation type="submission" date="2017-04" db="EMBL/GenBank/DDBJ databases">
        <title>CpG methylation of centromeres and impact of large insertions on vertebrate speciation.</title>
        <authorList>
            <person name="Ichikawa K."/>
            <person name="Yoshimura J."/>
            <person name="Morishita S."/>
        </authorList>
    </citation>
    <scope>NUCLEOTIDE SEQUENCE</scope>
    <source>
        <strain evidence="12 13">HSOK</strain>
    </source>
</reference>
<evidence type="ECO:0000256" key="5">
    <source>
        <dbReference type="ARBA" id="ARBA00022792"/>
    </source>
</evidence>
<protein>
    <submittedName>
        <fullName evidence="12">Uncharacterized protein</fullName>
    </submittedName>
</protein>
<evidence type="ECO:0000256" key="1">
    <source>
        <dbReference type="ARBA" id="ARBA00004434"/>
    </source>
</evidence>
<dbReference type="Gene3D" id="4.10.81.10">
    <property type="entry name" value="Cytochrome c oxidase, subunit 8"/>
    <property type="match status" value="1"/>
</dbReference>
<evidence type="ECO:0000313" key="13">
    <source>
        <dbReference type="Proteomes" id="UP000265200"/>
    </source>
</evidence>
<dbReference type="PANTHER" id="PTHR16717">
    <property type="entry name" value="CYTOCHROME C OXIDASE POLYPEPTIDE VIII"/>
    <property type="match status" value="1"/>
</dbReference>
<name>A0A3P9JS85_ORYLA</name>
<organism evidence="12 13">
    <name type="scientific">Oryzias latipes</name>
    <name type="common">Japanese rice fish</name>
    <name type="synonym">Japanese killifish</name>
    <dbReference type="NCBI Taxonomy" id="8090"/>
    <lineage>
        <taxon>Eukaryota</taxon>
        <taxon>Metazoa</taxon>
        <taxon>Chordata</taxon>
        <taxon>Craniata</taxon>
        <taxon>Vertebrata</taxon>
        <taxon>Euteleostomi</taxon>
        <taxon>Actinopterygii</taxon>
        <taxon>Neopterygii</taxon>
        <taxon>Teleostei</taxon>
        <taxon>Neoteleostei</taxon>
        <taxon>Acanthomorphata</taxon>
        <taxon>Ovalentaria</taxon>
        <taxon>Atherinomorphae</taxon>
        <taxon>Beloniformes</taxon>
        <taxon>Adrianichthyidae</taxon>
        <taxon>Oryziinae</taxon>
        <taxon>Oryzias</taxon>
    </lineage>
</organism>
<keyword evidence="5" id="KW-0999">Mitochondrion inner membrane</keyword>
<evidence type="ECO:0000256" key="9">
    <source>
        <dbReference type="ARBA" id="ARBA00023136"/>
    </source>
</evidence>
<keyword evidence="9 11" id="KW-0472">Membrane</keyword>
<dbReference type="GO" id="GO:0045277">
    <property type="term" value="C:respiratory chain complex IV"/>
    <property type="evidence" value="ECO:0007669"/>
    <property type="project" value="InterPro"/>
</dbReference>
<reference key="1">
    <citation type="journal article" date="2007" name="Nature">
        <title>The medaka draft genome and insights into vertebrate genome evolution.</title>
        <authorList>
            <person name="Kasahara M."/>
            <person name="Naruse K."/>
            <person name="Sasaki S."/>
            <person name="Nakatani Y."/>
            <person name="Qu W."/>
            <person name="Ahsan B."/>
            <person name="Yamada T."/>
            <person name="Nagayasu Y."/>
            <person name="Doi K."/>
            <person name="Kasai Y."/>
            <person name="Jindo T."/>
            <person name="Kobayashi D."/>
            <person name="Shimada A."/>
            <person name="Toyoda A."/>
            <person name="Kuroki Y."/>
            <person name="Fujiyama A."/>
            <person name="Sasaki T."/>
            <person name="Shimizu A."/>
            <person name="Asakawa S."/>
            <person name="Shimizu N."/>
            <person name="Hashimoto S."/>
            <person name="Yang J."/>
            <person name="Lee Y."/>
            <person name="Matsushima K."/>
            <person name="Sugano S."/>
            <person name="Sakaizumi M."/>
            <person name="Narita T."/>
            <person name="Ohishi K."/>
            <person name="Haga S."/>
            <person name="Ohta F."/>
            <person name="Nomoto H."/>
            <person name="Nogata K."/>
            <person name="Morishita T."/>
            <person name="Endo T."/>
            <person name="Shin-I T."/>
            <person name="Takeda H."/>
            <person name="Morishita S."/>
            <person name="Kohara Y."/>
        </authorList>
    </citation>
    <scope>NUCLEOTIDE SEQUENCE [LARGE SCALE GENOMIC DNA]</scope>
    <source>
        <strain>Hd-rR</strain>
    </source>
</reference>
<dbReference type="GO" id="GO:0006123">
    <property type="term" value="P:mitochondrial electron transport, cytochrome c to oxygen"/>
    <property type="evidence" value="ECO:0007669"/>
    <property type="project" value="InterPro"/>
</dbReference>
<evidence type="ECO:0000256" key="8">
    <source>
        <dbReference type="ARBA" id="ARBA00023128"/>
    </source>
</evidence>
<proteinExistence type="inferred from homology"/>
<keyword evidence="8" id="KW-0496">Mitochondrion</keyword>
<dbReference type="InterPro" id="IPR003205">
    <property type="entry name" value="Cyt_c_oxidase_su8"/>
</dbReference>
<accession>A0A3P9JS85</accession>
<reference evidence="12" key="4">
    <citation type="submission" date="2025-09" db="UniProtKB">
        <authorList>
            <consortium name="Ensembl"/>
        </authorList>
    </citation>
    <scope>IDENTIFICATION</scope>
    <source>
        <strain evidence="12">HSOK</strain>
    </source>
</reference>
<reference evidence="12" key="3">
    <citation type="submission" date="2025-08" db="UniProtKB">
        <authorList>
            <consortium name="Ensembl"/>
        </authorList>
    </citation>
    <scope>IDENTIFICATION</scope>
    <source>
        <strain evidence="12">HSOK</strain>
    </source>
</reference>
<keyword evidence="7 11" id="KW-1133">Transmembrane helix</keyword>
<sequence>MVLPAASRLLRTALRFRVAPVANVASKPAKENISARDQTIAMTTMFITILGPSGWILAHLEDYKKKRVEGKMKDEGQASTGSDRKSGTA</sequence>
<evidence type="ECO:0000256" key="11">
    <source>
        <dbReference type="SAM" id="Phobius"/>
    </source>
</evidence>
<dbReference type="Ensembl" id="ENSORLT00015029345.1">
    <property type="protein sequence ID" value="ENSORLP00015035009.1"/>
    <property type="gene ID" value="ENSORLG00015021314.1"/>
</dbReference>